<accession>A0ACC3CUB6</accession>
<sequence length="285" mass="32904">MGKASITMDRVNEDQAMQIGDVMCRMLERFPQFPENDMPESKIRRLLVEVALHHVAPEFPYRTVSIFHQKKLNKKHNYRFECRYFTLDGGLRHREVNLTLPDRLPPMPPPRVPVKIQFKPETGAEQSPIPLGLEGAELERHEWVVNMLKHLSFLLSNRFFDGDAEMGVYLQRVSSFLLRKRPECDGLYRGKTFTRVIHVRPEFTCICESKAVSEDLAANHEYSNQWKLPPIYIATSSQVYINQIKDAMKNALLAGENAIMAWKAGCITADIIQTDLRNGEQEEFL</sequence>
<dbReference type="EMBL" id="JAWDJW010011694">
    <property type="protein sequence ID" value="KAK3044619.1"/>
    <property type="molecule type" value="Genomic_DNA"/>
</dbReference>
<dbReference type="Proteomes" id="UP001186974">
    <property type="component" value="Unassembled WGS sequence"/>
</dbReference>
<evidence type="ECO:0000313" key="2">
    <source>
        <dbReference type="Proteomes" id="UP001186974"/>
    </source>
</evidence>
<protein>
    <submittedName>
        <fullName evidence="1">Uncharacterized protein</fullName>
    </submittedName>
</protein>
<keyword evidence="2" id="KW-1185">Reference proteome</keyword>
<name>A0ACC3CUB6_9PEZI</name>
<reference evidence="1" key="1">
    <citation type="submission" date="2024-09" db="EMBL/GenBank/DDBJ databases">
        <title>Black Yeasts Isolated from many extreme environments.</title>
        <authorList>
            <person name="Coleine C."/>
            <person name="Stajich J.E."/>
            <person name="Selbmann L."/>
        </authorList>
    </citation>
    <scope>NUCLEOTIDE SEQUENCE</scope>
    <source>
        <strain evidence="1">CCFEE 5737</strain>
    </source>
</reference>
<feature type="non-terminal residue" evidence="1">
    <location>
        <position position="285"/>
    </location>
</feature>
<comment type="caution">
    <text evidence="1">The sequence shown here is derived from an EMBL/GenBank/DDBJ whole genome shotgun (WGS) entry which is preliminary data.</text>
</comment>
<gene>
    <name evidence="1" type="ORF">LTS18_000797</name>
</gene>
<evidence type="ECO:0000313" key="1">
    <source>
        <dbReference type="EMBL" id="KAK3044619.1"/>
    </source>
</evidence>
<proteinExistence type="predicted"/>
<organism evidence="1 2">
    <name type="scientific">Coniosporium uncinatum</name>
    <dbReference type="NCBI Taxonomy" id="93489"/>
    <lineage>
        <taxon>Eukaryota</taxon>
        <taxon>Fungi</taxon>
        <taxon>Dikarya</taxon>
        <taxon>Ascomycota</taxon>
        <taxon>Pezizomycotina</taxon>
        <taxon>Dothideomycetes</taxon>
        <taxon>Dothideomycetes incertae sedis</taxon>
        <taxon>Coniosporium</taxon>
    </lineage>
</organism>